<dbReference type="PROSITE" id="PS51782">
    <property type="entry name" value="LYSM"/>
    <property type="match status" value="1"/>
</dbReference>
<dbReference type="CDD" id="cd00118">
    <property type="entry name" value="LysM"/>
    <property type="match status" value="1"/>
</dbReference>
<dbReference type="PANTHER" id="PTHR34700">
    <property type="entry name" value="POTASSIUM BINDING PROTEIN KBP"/>
    <property type="match status" value="1"/>
</dbReference>
<dbReference type="EMBL" id="JBHRUG010000009">
    <property type="protein sequence ID" value="MFC3282804.1"/>
    <property type="molecule type" value="Genomic_DNA"/>
</dbReference>
<reference evidence="4" key="1">
    <citation type="journal article" date="2019" name="Int. J. Syst. Evol. Microbiol.">
        <title>The Global Catalogue of Microorganisms (GCM) 10K type strain sequencing project: providing services to taxonomists for standard genome sequencing and annotation.</title>
        <authorList>
            <consortium name="The Broad Institute Genomics Platform"/>
            <consortium name="The Broad Institute Genome Sequencing Center for Infectious Disease"/>
            <person name="Wu L."/>
            <person name="Ma J."/>
        </authorList>
    </citation>
    <scope>NUCLEOTIDE SEQUENCE [LARGE SCALE GENOMIC DNA]</scope>
    <source>
        <strain evidence="4">CECT 7698</strain>
    </source>
</reference>
<dbReference type="PANTHER" id="PTHR34700:SF4">
    <property type="entry name" value="PHAGE-LIKE ELEMENT PBSX PROTEIN XKDP"/>
    <property type="match status" value="1"/>
</dbReference>
<dbReference type="InterPro" id="IPR036779">
    <property type="entry name" value="LysM_dom_sf"/>
</dbReference>
<proteinExistence type="predicted"/>
<comment type="caution">
    <text evidence="3">The sequence shown here is derived from an EMBL/GenBank/DDBJ whole genome shotgun (WGS) entry which is preliminary data.</text>
</comment>
<dbReference type="InterPro" id="IPR052196">
    <property type="entry name" value="Bact_Kbp"/>
</dbReference>
<feature type="chain" id="PRO_5045769860" evidence="1">
    <location>
        <begin position="33"/>
        <end position="368"/>
    </location>
</feature>
<keyword evidence="1" id="KW-0732">Signal</keyword>
<evidence type="ECO:0000256" key="1">
    <source>
        <dbReference type="SAM" id="SignalP"/>
    </source>
</evidence>
<keyword evidence="4" id="KW-1185">Reference proteome</keyword>
<organism evidence="3 4">
    <name type="scientific">Litchfieldella rifensis</name>
    <dbReference type="NCBI Taxonomy" id="762643"/>
    <lineage>
        <taxon>Bacteria</taxon>
        <taxon>Pseudomonadati</taxon>
        <taxon>Pseudomonadota</taxon>
        <taxon>Gammaproteobacteria</taxon>
        <taxon>Oceanospirillales</taxon>
        <taxon>Halomonadaceae</taxon>
        <taxon>Litchfieldella</taxon>
    </lineage>
</organism>
<name>A0ABV7LJX8_9GAMM</name>
<evidence type="ECO:0000259" key="2">
    <source>
        <dbReference type="PROSITE" id="PS51782"/>
    </source>
</evidence>
<sequence>MKRGYGDIRAGHWRGAVLVALLVWLASGSAQAQGPTQVGLRDDAPERYTVVRGDTLWDIAGRFLRHPWQWPEVWQVNPQIRNPHLIYPGDVVYLYYRNGRPRLGLERGQEVVRLSPEVRHIPRREAIPPLPLETVQHFLSAHRVVDDPARVDELAYVVAGDDRRIVSGAGDHVYARGDVEEHGRFGLYRLGERYHDSASGEFLGLELESVGQARWVRREGDIARLEIVSARQEVRNGDLVMPLEPFPLTAEFQPRAPQRSVDGTILAVPDGVHFIGRLQVVALDRGSRDGLAPGHVLAVEQRGELVIDPVTDESLRLPGVDAGQIMVFRAYDKMSYGLVMRASRPLSVGDRVYDPDTAGRVTTTSFMR</sequence>
<dbReference type="Gene3D" id="3.10.350.10">
    <property type="entry name" value="LysM domain"/>
    <property type="match status" value="1"/>
</dbReference>
<feature type="signal peptide" evidence="1">
    <location>
        <begin position="1"/>
        <end position="32"/>
    </location>
</feature>
<accession>A0ABV7LJX8</accession>
<dbReference type="Pfam" id="PF01476">
    <property type="entry name" value="LysM"/>
    <property type="match status" value="1"/>
</dbReference>
<evidence type="ECO:0000313" key="4">
    <source>
        <dbReference type="Proteomes" id="UP001595579"/>
    </source>
</evidence>
<dbReference type="SUPFAM" id="SSF54106">
    <property type="entry name" value="LysM domain"/>
    <property type="match status" value="1"/>
</dbReference>
<dbReference type="Proteomes" id="UP001595579">
    <property type="component" value="Unassembled WGS sequence"/>
</dbReference>
<dbReference type="InterPro" id="IPR018392">
    <property type="entry name" value="LysM"/>
</dbReference>
<protein>
    <submittedName>
        <fullName evidence="3">LysM peptidoglycan-binding domain-containing protein</fullName>
    </submittedName>
</protein>
<gene>
    <name evidence="3" type="ORF">ACFOEV_04180</name>
</gene>
<evidence type="ECO:0000313" key="3">
    <source>
        <dbReference type="EMBL" id="MFC3282804.1"/>
    </source>
</evidence>
<dbReference type="RefSeq" id="WP_386771877.1">
    <property type="nucleotide sequence ID" value="NZ_JBHRUG010000009.1"/>
</dbReference>
<feature type="domain" description="LysM" evidence="2">
    <location>
        <begin position="46"/>
        <end position="94"/>
    </location>
</feature>
<dbReference type="SMART" id="SM00257">
    <property type="entry name" value="LysM"/>
    <property type="match status" value="1"/>
</dbReference>